<name>A0A076G4P8_9CAUD</name>
<dbReference type="Proteomes" id="UP000028960">
    <property type="component" value="Segment"/>
</dbReference>
<dbReference type="GeneID" id="22276196"/>
<sequence length="73" mass="8470">MNRLEIVKDTAMEYIIMMDNSVMDGVMTQEEYNEAVSFEKVYDYTLSEANKECKFLGGKVLTFLVHEAIEEYA</sequence>
<dbReference type="EMBL" id="KJ888149">
    <property type="protein sequence ID" value="AII26848.1"/>
    <property type="molecule type" value="Genomic_DNA"/>
</dbReference>
<accession>A0A076G4P8</accession>
<keyword evidence="2" id="KW-1185">Reference proteome</keyword>
<dbReference type="KEGG" id="vg:22276196"/>
<proteinExistence type="predicted"/>
<evidence type="ECO:0000313" key="2">
    <source>
        <dbReference type="Proteomes" id="UP000028960"/>
    </source>
</evidence>
<evidence type="ECO:0000313" key="1">
    <source>
        <dbReference type="EMBL" id="AII26848.1"/>
    </source>
</evidence>
<protein>
    <submittedName>
        <fullName evidence="1">Uncharacterized protein</fullName>
    </submittedName>
</protein>
<organism evidence="1 2">
    <name type="scientific">Staphylococcus phage MCE-2014</name>
    <dbReference type="NCBI Taxonomy" id="1524910"/>
    <lineage>
        <taxon>Viruses</taxon>
        <taxon>Duplodnaviria</taxon>
        <taxon>Heunggongvirae</taxon>
        <taxon>Uroviricota</taxon>
        <taxon>Caudoviricetes</taxon>
        <taxon>Herelleviridae</taxon>
        <taxon>Twortvirinae</taxon>
        <taxon>Kayvirus</taxon>
        <taxon>Kayvirus MCE2014</taxon>
    </lineage>
</organism>
<dbReference type="RefSeq" id="YP_009097938.1">
    <property type="nucleotide sequence ID" value="NC_025416.1"/>
</dbReference>
<reference evidence="1 2" key="1">
    <citation type="journal article" date="2014" name="Appl. Environ. Microbiol.">
        <title>Combined Use of Bacteriophage K and a Novel Bacteriophage To Reduce Staphylococcus aureus Biofilm Formation.</title>
        <authorList>
            <person name="Alves D.R."/>
            <person name="Gaudion A."/>
            <person name="Bean J.E."/>
            <person name="Perez Esteban P."/>
            <person name="Arnot T.C."/>
            <person name="Harper D.R."/>
            <person name="Kot W."/>
            <person name="Hansen L.H."/>
            <person name="Enright M.C."/>
            <person name="Jenkins A.T."/>
        </authorList>
    </citation>
    <scope>NUCLEOTIDE SEQUENCE [LARGE SCALE GENOMIC DNA]</scope>
</reference>